<gene>
    <name evidence="1" type="ORF">ETEE_2880</name>
</gene>
<evidence type="ECO:0000313" key="1">
    <source>
        <dbReference type="EMBL" id="AIJ09312.1"/>
    </source>
</evidence>
<name>A0A076LRL2_9GAMM</name>
<dbReference type="RefSeq" id="WP_034163721.1">
    <property type="nucleotide sequence ID" value="NZ_CP006664.1"/>
</dbReference>
<accession>A0A076LRL2</accession>
<evidence type="ECO:0000313" key="2">
    <source>
        <dbReference type="Proteomes" id="UP000028681"/>
    </source>
</evidence>
<sequence>MGNNHFGDGVMDGVKSYEPCGAGEMRRRCFDYRRGYVCGFAYSFAKRIDNRYMAACRAGELARLYGLERDAIAEFFLSGEDSQLQRYYYTGYERI</sequence>
<organism evidence="1 2">
    <name type="scientific">Edwardsiella anguillarum ET080813</name>
    <dbReference type="NCBI Taxonomy" id="667120"/>
    <lineage>
        <taxon>Bacteria</taxon>
        <taxon>Pseudomonadati</taxon>
        <taxon>Pseudomonadota</taxon>
        <taxon>Gammaproteobacteria</taxon>
        <taxon>Enterobacterales</taxon>
        <taxon>Hafniaceae</taxon>
        <taxon>Edwardsiella</taxon>
    </lineage>
</organism>
<dbReference type="HOGENOM" id="CLU_156478_0_0_6"/>
<dbReference type="GeneID" id="33940383"/>
<protein>
    <recommendedName>
        <fullName evidence="3">DUF2623 domain-containing protein</fullName>
    </recommendedName>
</protein>
<dbReference type="EMBL" id="CP006664">
    <property type="protein sequence ID" value="AIJ09312.1"/>
    <property type="molecule type" value="Genomic_DNA"/>
</dbReference>
<dbReference type="InterPro" id="IPR022574">
    <property type="entry name" value="DUF2623"/>
</dbReference>
<reference evidence="1 2" key="1">
    <citation type="journal article" date="2012" name="PLoS ONE">
        <title>Edwardsiella comparative phylogenomics reveal the new intra/inter-species taxonomic relationships, virulence evolution and niche adaptation mechanisms.</title>
        <authorList>
            <person name="Yang M."/>
            <person name="Lv Y."/>
            <person name="Xiao J."/>
            <person name="Wu H."/>
            <person name="Zheng H."/>
            <person name="Liu Q."/>
            <person name="Zhang Y."/>
            <person name="Wang Q."/>
        </authorList>
    </citation>
    <scope>NUCLEOTIDE SEQUENCE [LARGE SCALE GENOMIC DNA]</scope>
    <source>
        <strain evidence="2">080813</strain>
    </source>
</reference>
<proteinExistence type="predicted"/>
<dbReference type="KEGG" id="ete:ETEE_2880"/>
<dbReference type="Proteomes" id="UP000028681">
    <property type="component" value="Chromosome"/>
</dbReference>
<dbReference type="Pfam" id="PF11115">
    <property type="entry name" value="DUF2623"/>
    <property type="match status" value="1"/>
</dbReference>
<evidence type="ECO:0008006" key="3">
    <source>
        <dbReference type="Google" id="ProtNLM"/>
    </source>
</evidence>
<dbReference type="AlphaFoldDB" id="A0A076LRL2"/>